<dbReference type="SUPFAM" id="SSF54637">
    <property type="entry name" value="Thioesterase/thiol ester dehydrase-isomerase"/>
    <property type="match status" value="1"/>
</dbReference>
<evidence type="ECO:0000313" key="3">
    <source>
        <dbReference type="Proteomes" id="UP001454086"/>
    </source>
</evidence>
<dbReference type="PANTHER" id="PTHR43437">
    <property type="entry name" value="HYDROXYACYL-THIOESTER DEHYDRATASE TYPE 2, MITOCHONDRIAL-RELATED"/>
    <property type="match status" value="1"/>
</dbReference>
<comment type="caution">
    <text evidence="2">The sequence shown here is derived from an EMBL/GenBank/DDBJ whole genome shotgun (WGS) entry which is preliminary data.</text>
</comment>
<dbReference type="Gene3D" id="3.10.129.10">
    <property type="entry name" value="Hotdog Thioesterase"/>
    <property type="match status" value="1"/>
</dbReference>
<dbReference type="RefSeq" id="WP_008726362.1">
    <property type="nucleotide sequence ID" value="NZ_JAJFDX010000018.1"/>
</dbReference>
<dbReference type="PANTHER" id="PTHR43437:SF3">
    <property type="entry name" value="HYDROXYACYL-THIOESTER DEHYDRATASE TYPE 2, MITOCHONDRIAL"/>
    <property type="match status" value="1"/>
</dbReference>
<proteinExistence type="predicted"/>
<feature type="domain" description="MaoC-like" evidence="1">
    <location>
        <begin position="17"/>
        <end position="109"/>
    </location>
</feature>
<name>A0ABV1DDP4_9FIRM</name>
<dbReference type="CDD" id="cd03449">
    <property type="entry name" value="R_hydratase"/>
    <property type="match status" value="1"/>
</dbReference>
<accession>A0ABV1DDP4</accession>
<dbReference type="Proteomes" id="UP001454086">
    <property type="component" value="Unassembled WGS sequence"/>
</dbReference>
<gene>
    <name evidence="2" type="ORF">WMQ36_26355</name>
</gene>
<sequence>MVYTYENLRVGDSNAFEKTITDADVLLFSAVSGDNNPMHTNEEFAKKSKFGQRIVHGALTSGLISTALTRTFPTSIYISQYTEFCAPVYIGDTIRSVVTCLEKMEKGRVRMKTECFNQKGTLVLTGEAVTRLAREIPPELM</sequence>
<dbReference type="InterPro" id="IPR002539">
    <property type="entry name" value="MaoC-like_dom"/>
</dbReference>
<reference evidence="2 3" key="1">
    <citation type="submission" date="2024-03" db="EMBL/GenBank/DDBJ databases">
        <title>Human intestinal bacterial collection.</title>
        <authorList>
            <person name="Pauvert C."/>
            <person name="Hitch T.C.A."/>
            <person name="Clavel T."/>
        </authorList>
    </citation>
    <scope>NUCLEOTIDE SEQUENCE [LARGE SCALE GENOMIC DNA]</scope>
    <source>
        <strain evidence="2 3">CLA-SR-H021</strain>
    </source>
</reference>
<protein>
    <submittedName>
        <fullName evidence="2">MaoC family dehydratase</fullName>
    </submittedName>
</protein>
<dbReference type="Pfam" id="PF01575">
    <property type="entry name" value="MaoC_dehydratas"/>
    <property type="match status" value="1"/>
</dbReference>
<dbReference type="EMBL" id="JBBMFM010000185">
    <property type="protein sequence ID" value="MEQ2428486.1"/>
    <property type="molecule type" value="Genomic_DNA"/>
</dbReference>
<organism evidence="2 3">
    <name type="scientific">Enterocloster hominis</name>
    <name type="common">ex Hitch et al. 2024</name>
    <dbReference type="NCBI Taxonomy" id="1917870"/>
    <lineage>
        <taxon>Bacteria</taxon>
        <taxon>Bacillati</taxon>
        <taxon>Bacillota</taxon>
        <taxon>Clostridia</taxon>
        <taxon>Lachnospirales</taxon>
        <taxon>Lachnospiraceae</taxon>
        <taxon>Enterocloster</taxon>
    </lineage>
</organism>
<evidence type="ECO:0000259" key="1">
    <source>
        <dbReference type="Pfam" id="PF01575"/>
    </source>
</evidence>
<evidence type="ECO:0000313" key="2">
    <source>
        <dbReference type="EMBL" id="MEQ2428486.1"/>
    </source>
</evidence>
<dbReference type="InterPro" id="IPR050965">
    <property type="entry name" value="UPF0336/Enoyl-CoA_hydratase"/>
</dbReference>
<dbReference type="InterPro" id="IPR029069">
    <property type="entry name" value="HotDog_dom_sf"/>
</dbReference>
<keyword evidence="3" id="KW-1185">Reference proteome</keyword>